<organism evidence="2">
    <name type="scientific">Tolypothrix bouteillei VB521301</name>
    <dbReference type="NCBI Taxonomy" id="1479485"/>
    <lineage>
        <taxon>Bacteria</taxon>
        <taxon>Bacillati</taxon>
        <taxon>Cyanobacteriota</taxon>
        <taxon>Cyanophyceae</taxon>
        <taxon>Nostocales</taxon>
        <taxon>Tolypothrichaceae</taxon>
        <taxon>Tolypothrix</taxon>
    </lineage>
</organism>
<dbReference type="EMBL" id="JHEG02000048">
    <property type="protein sequence ID" value="KIE10726.1"/>
    <property type="molecule type" value="Genomic_DNA"/>
</dbReference>
<dbReference type="RefSeq" id="WP_038077461.1">
    <property type="nucleotide sequence ID" value="NZ_JHEG04000001.1"/>
</dbReference>
<dbReference type="AlphaFoldDB" id="A0A0C1ND99"/>
<evidence type="ECO:0000313" key="1">
    <source>
        <dbReference type="EMBL" id="KAF3886737.1"/>
    </source>
</evidence>
<protein>
    <submittedName>
        <fullName evidence="2">Uncharacterized protein</fullName>
    </submittedName>
</protein>
<keyword evidence="3" id="KW-1185">Reference proteome</keyword>
<name>A0A0C1ND99_9CYAN</name>
<dbReference type="OrthoDB" id="5197894at2"/>
<comment type="caution">
    <text evidence="2">The sequence shown here is derived from an EMBL/GenBank/DDBJ whole genome shotgun (WGS) entry which is preliminary data.</text>
</comment>
<reference evidence="1" key="2">
    <citation type="submission" date="2019-11" db="EMBL/GenBank/DDBJ databases">
        <title>Improved Assembly of Tolypothrix boutellei genome.</title>
        <authorList>
            <person name="Sarangi A.N."/>
            <person name="Mukherjee M."/>
            <person name="Ghosh S."/>
            <person name="Singh D."/>
            <person name="Das A."/>
            <person name="Kant S."/>
            <person name="Prusty A."/>
            <person name="Tripathy S."/>
        </authorList>
    </citation>
    <scope>NUCLEOTIDE SEQUENCE</scope>
    <source>
        <strain evidence="1">VB521301</strain>
    </source>
</reference>
<dbReference type="STRING" id="1479485.DA73_0219735"/>
<evidence type="ECO:0000313" key="3">
    <source>
        <dbReference type="Proteomes" id="UP000029738"/>
    </source>
</evidence>
<dbReference type="Proteomes" id="UP000029738">
    <property type="component" value="Unassembled WGS sequence"/>
</dbReference>
<accession>A0A0C1ND99</accession>
<gene>
    <name evidence="2" type="ORF">DA73_0219735</name>
    <name evidence="1" type="ORF">DA73_0400015550</name>
</gene>
<evidence type="ECO:0000313" key="2">
    <source>
        <dbReference type="EMBL" id="KIE10726.1"/>
    </source>
</evidence>
<sequence>MNINIDIEKLVFEGMAISPSQRRLLQAAVEAELGRLLATEGIPHKLKGGGVVPSGAIQIKPGTNFTQMGQQIAQGIYGGMKP</sequence>
<reference evidence="2" key="1">
    <citation type="journal article" date="2015" name="Genome Announc.">
        <title>Draft Genome Sequence of Tolypothrix boutellei Strain VB521301.</title>
        <authorList>
            <person name="Chandrababunaidu M.M."/>
            <person name="Singh D."/>
            <person name="Sen D."/>
            <person name="Bhan S."/>
            <person name="Das S."/>
            <person name="Gupta A."/>
            <person name="Adhikary S.P."/>
            <person name="Tripathy S."/>
        </authorList>
    </citation>
    <scope>NUCLEOTIDE SEQUENCE</scope>
    <source>
        <strain evidence="2">VB521301</strain>
    </source>
</reference>
<proteinExistence type="predicted"/>
<dbReference type="EMBL" id="JHEG04000001">
    <property type="protein sequence ID" value="KAF3886737.1"/>
    <property type="molecule type" value="Genomic_DNA"/>
</dbReference>